<evidence type="ECO:0000259" key="5">
    <source>
        <dbReference type="PROSITE" id="PS51379"/>
    </source>
</evidence>
<dbReference type="EMBL" id="CP030750">
    <property type="protein sequence ID" value="AXA23393.1"/>
    <property type="molecule type" value="Genomic_DNA"/>
</dbReference>
<evidence type="ECO:0000256" key="4">
    <source>
        <dbReference type="ARBA" id="ARBA00023014"/>
    </source>
</evidence>
<dbReference type="InterPro" id="IPR017900">
    <property type="entry name" value="4Fe4S_Fe_S_CS"/>
</dbReference>
<keyword evidence="4" id="KW-0411">Iron-sulfur</keyword>
<dbReference type="InterPro" id="IPR050572">
    <property type="entry name" value="Fe-S_Ferredoxin"/>
</dbReference>
<keyword evidence="2" id="KW-0479">Metal-binding</keyword>
<evidence type="ECO:0000256" key="2">
    <source>
        <dbReference type="ARBA" id="ARBA00022723"/>
    </source>
</evidence>
<dbReference type="PANTHER" id="PTHR43687:SF4">
    <property type="entry name" value="BLR5484 PROTEIN"/>
    <property type="match status" value="1"/>
</dbReference>
<dbReference type="SUPFAM" id="SSF54862">
    <property type="entry name" value="4Fe-4S ferredoxins"/>
    <property type="match status" value="1"/>
</dbReference>
<dbReference type="GO" id="GO:0051539">
    <property type="term" value="F:4 iron, 4 sulfur cluster binding"/>
    <property type="evidence" value="ECO:0007669"/>
    <property type="project" value="UniProtKB-KW"/>
</dbReference>
<name>A0AAD0PDH5_PSEPU</name>
<evidence type="ECO:0000313" key="6">
    <source>
        <dbReference type="EMBL" id="AXA23393.1"/>
    </source>
</evidence>
<evidence type="ECO:0000256" key="1">
    <source>
        <dbReference type="ARBA" id="ARBA00022485"/>
    </source>
</evidence>
<protein>
    <submittedName>
        <fullName evidence="6">4Fe-4S ferredoxin</fullName>
    </submittedName>
</protein>
<feature type="domain" description="4Fe-4S ferredoxin-type" evidence="5">
    <location>
        <begin position="31"/>
        <end position="61"/>
    </location>
</feature>
<dbReference type="PROSITE" id="PS00198">
    <property type="entry name" value="4FE4S_FER_1"/>
    <property type="match status" value="2"/>
</dbReference>
<dbReference type="PROSITE" id="PS51379">
    <property type="entry name" value="4FE4S_FER_2"/>
    <property type="match status" value="2"/>
</dbReference>
<gene>
    <name evidence="6" type="ORF">C1S65_04395</name>
</gene>
<accession>A0AAD0PDH5</accession>
<dbReference type="PANTHER" id="PTHR43687">
    <property type="entry name" value="ADENYLYLSULFATE REDUCTASE, BETA SUBUNIT"/>
    <property type="match status" value="1"/>
</dbReference>
<dbReference type="Proteomes" id="UP000251617">
    <property type="component" value="Chromosome"/>
</dbReference>
<reference evidence="6 7" key="1">
    <citation type="submission" date="2018-06" db="EMBL/GenBank/DDBJ databases">
        <title>The genome of Pseudomonas putida NX-1, a lignin degrader.</title>
        <authorList>
            <person name="Xu Z."/>
        </authorList>
    </citation>
    <scope>NUCLEOTIDE SEQUENCE [LARGE SCALE GENOMIC DNA]</scope>
    <source>
        <strain evidence="6 7">NX-1</strain>
    </source>
</reference>
<sequence length="108" mass="11737">MIELISADRCTGCNICVLVCPTDVFEAMPGQAPLIARQSECQTCFMCEVYCPEDALFVSPLADEQAAVDEQQLTAQGLLGGYREALGWGKGRHSTAVLDESYQFIKGI</sequence>
<dbReference type="Pfam" id="PF13237">
    <property type="entry name" value="Fer4_10"/>
    <property type="match status" value="1"/>
</dbReference>
<dbReference type="RefSeq" id="WP_112897330.1">
    <property type="nucleotide sequence ID" value="NZ_CP030750.1"/>
</dbReference>
<dbReference type="InterPro" id="IPR017896">
    <property type="entry name" value="4Fe4S_Fe-S-bd"/>
</dbReference>
<evidence type="ECO:0000313" key="7">
    <source>
        <dbReference type="Proteomes" id="UP000251617"/>
    </source>
</evidence>
<dbReference type="Gene3D" id="3.30.70.20">
    <property type="match status" value="1"/>
</dbReference>
<keyword evidence="3" id="KW-0408">Iron</keyword>
<proteinExistence type="predicted"/>
<evidence type="ECO:0000256" key="3">
    <source>
        <dbReference type="ARBA" id="ARBA00023004"/>
    </source>
</evidence>
<dbReference type="GO" id="GO:0046872">
    <property type="term" value="F:metal ion binding"/>
    <property type="evidence" value="ECO:0007669"/>
    <property type="project" value="UniProtKB-KW"/>
</dbReference>
<organism evidence="6 7">
    <name type="scientific">Pseudomonas putida</name>
    <name type="common">Arthrobacter siderocapsulatus</name>
    <dbReference type="NCBI Taxonomy" id="303"/>
    <lineage>
        <taxon>Bacteria</taxon>
        <taxon>Pseudomonadati</taxon>
        <taxon>Pseudomonadota</taxon>
        <taxon>Gammaproteobacteria</taxon>
        <taxon>Pseudomonadales</taxon>
        <taxon>Pseudomonadaceae</taxon>
        <taxon>Pseudomonas</taxon>
    </lineage>
</organism>
<feature type="domain" description="4Fe-4S ferredoxin-type" evidence="5">
    <location>
        <begin position="1"/>
        <end position="30"/>
    </location>
</feature>
<dbReference type="AlphaFoldDB" id="A0AAD0PDH5"/>
<keyword evidence="1" id="KW-0004">4Fe-4S</keyword>